<proteinExistence type="predicted"/>
<gene>
    <name evidence="1" type="ORF">BDV30DRAFT_86178</name>
</gene>
<reference evidence="1 2" key="1">
    <citation type="submission" date="2019-04" db="EMBL/GenBank/DDBJ databases">
        <title>Fungal friends and foes A comparative genomics study of 23 Aspergillus species from section Flavi.</title>
        <authorList>
            <consortium name="DOE Joint Genome Institute"/>
            <person name="Kjaerbolling I."/>
            <person name="Vesth T.C."/>
            <person name="Frisvad J.C."/>
            <person name="Nybo J.L."/>
            <person name="Theobald S."/>
            <person name="Kildgaard S."/>
            <person name="Petersen T.I."/>
            <person name="Kuo A."/>
            <person name="Sato A."/>
            <person name="Lyhne E.K."/>
            <person name="Kogle M.E."/>
            <person name="Wiebenga A."/>
            <person name="Kun R.S."/>
            <person name="Lubbers R.J."/>
            <person name="Makela M.R."/>
            <person name="Barry K."/>
            <person name="Chovatia M."/>
            <person name="Clum A."/>
            <person name="Daum C."/>
            <person name="Haridas S."/>
            <person name="He G."/>
            <person name="LaButti K."/>
            <person name="Lipzen A."/>
            <person name="Mondo S."/>
            <person name="Pangilinan J."/>
            <person name="Riley R."/>
            <person name="Salamov A."/>
            <person name="Simmons B.A."/>
            <person name="Magnuson J.K."/>
            <person name="Henrissat B."/>
            <person name="Mortensen U.H."/>
            <person name="Larsen T.O."/>
            <person name="De vries R.P."/>
            <person name="Grigoriev I.V."/>
            <person name="Machida M."/>
            <person name="Baker S.E."/>
            <person name="Andersen M.R."/>
        </authorList>
    </citation>
    <scope>NUCLEOTIDE SEQUENCE [LARGE SCALE GENOMIC DNA]</scope>
    <source>
        <strain evidence="1 2">CBS 117635</strain>
    </source>
</reference>
<name>A0A5N6J7G8_9EURO</name>
<protein>
    <submittedName>
        <fullName evidence="1">Uncharacterized protein</fullName>
    </submittedName>
</protein>
<accession>A0A5N6J7G8</accession>
<sequence>MQLPTITGSKCRWYPHRMHPSSLPNILRTRDSFLLVIFGFILHERKAREEILWWGKDAIGQQIMSWNLLPRSAHPPVSQMKGRTTCKIALRVISRKLQISYRARDMCCITANHVFSRSCSQEVAKLPRESPGISRTCERSSLRHAEKLSGALI</sequence>
<organism evidence="1 2">
    <name type="scientific">Aspergillus minisclerotigenes</name>
    <dbReference type="NCBI Taxonomy" id="656917"/>
    <lineage>
        <taxon>Eukaryota</taxon>
        <taxon>Fungi</taxon>
        <taxon>Dikarya</taxon>
        <taxon>Ascomycota</taxon>
        <taxon>Pezizomycotina</taxon>
        <taxon>Eurotiomycetes</taxon>
        <taxon>Eurotiomycetidae</taxon>
        <taxon>Eurotiales</taxon>
        <taxon>Aspergillaceae</taxon>
        <taxon>Aspergillus</taxon>
        <taxon>Aspergillus subgen. Circumdati</taxon>
    </lineage>
</organism>
<dbReference type="Proteomes" id="UP000326289">
    <property type="component" value="Unassembled WGS sequence"/>
</dbReference>
<keyword evidence="2" id="KW-1185">Reference proteome</keyword>
<dbReference type="AlphaFoldDB" id="A0A5N6J7G8"/>
<evidence type="ECO:0000313" key="2">
    <source>
        <dbReference type="Proteomes" id="UP000326289"/>
    </source>
</evidence>
<dbReference type="EMBL" id="ML732786">
    <property type="protein sequence ID" value="KAB8274756.1"/>
    <property type="molecule type" value="Genomic_DNA"/>
</dbReference>
<evidence type="ECO:0000313" key="1">
    <source>
        <dbReference type="EMBL" id="KAB8274756.1"/>
    </source>
</evidence>